<accession>F9ZWD7</accession>
<dbReference type="InterPro" id="IPR059117">
    <property type="entry name" value="APS_kinase_dom"/>
</dbReference>
<keyword evidence="3" id="KW-0418">Kinase</keyword>
<dbReference type="EMBL" id="CP002738">
    <property type="protein sequence ID" value="AEF99606.1"/>
    <property type="molecule type" value="Genomic_DNA"/>
</dbReference>
<dbReference type="GO" id="GO:0070814">
    <property type="term" value="P:hydrogen sulfide biosynthetic process"/>
    <property type="evidence" value="ECO:0007669"/>
    <property type="project" value="UniProtKB-UniPathway"/>
</dbReference>
<keyword evidence="4" id="KW-1185">Reference proteome</keyword>
<proteinExistence type="predicted"/>
<evidence type="ECO:0000259" key="2">
    <source>
        <dbReference type="Pfam" id="PF01583"/>
    </source>
</evidence>
<gene>
    <name evidence="3" type="ordered locus">Metme_1178</name>
</gene>
<reference key="2">
    <citation type="submission" date="2011-05" db="EMBL/GenBank/DDBJ databases">
        <title>Complete genome sequence of the aerobic marine methanotroph Methylomonas methanica MC09.</title>
        <authorList>
            <person name="Boden R."/>
            <person name="Cunliffe M."/>
            <person name="Scanlan J."/>
            <person name="Moussard H."/>
            <person name="Kits K.D."/>
            <person name="Klotz M."/>
            <person name="Jetten M."/>
            <person name="Vuilleumier S."/>
            <person name="Han J."/>
            <person name="Peters L."/>
            <person name="Mikhailova N."/>
            <person name="Teshima H."/>
            <person name="Tapia R."/>
            <person name="Kyrpides N."/>
            <person name="Ivanova N."/>
            <person name="Pagani I."/>
            <person name="Cheng J.-F."/>
            <person name="Goodwin L."/>
            <person name="Han C."/>
            <person name="Hauser L."/>
            <person name="Land M."/>
            <person name="Lapidus A."/>
            <person name="Lucas S."/>
            <person name="Pitluck S."/>
            <person name="Woyke T."/>
            <person name="Stein L.Y."/>
            <person name="Murrell C."/>
        </authorList>
    </citation>
    <scope>NUCLEOTIDE SEQUENCE</scope>
    <source>
        <strain>MC09</strain>
    </source>
</reference>
<evidence type="ECO:0000313" key="3">
    <source>
        <dbReference type="EMBL" id="AEF99606.1"/>
    </source>
</evidence>
<dbReference type="Pfam" id="PF01583">
    <property type="entry name" value="APS_kinase"/>
    <property type="match status" value="1"/>
</dbReference>
<dbReference type="GO" id="GO:0005737">
    <property type="term" value="C:cytoplasm"/>
    <property type="evidence" value="ECO:0007669"/>
    <property type="project" value="TreeGrafter"/>
</dbReference>
<dbReference type="GO" id="GO:0010134">
    <property type="term" value="P:sulfate assimilation via adenylyl sulfate reduction"/>
    <property type="evidence" value="ECO:0007669"/>
    <property type="project" value="TreeGrafter"/>
</dbReference>
<dbReference type="GO" id="GO:0005524">
    <property type="term" value="F:ATP binding"/>
    <property type="evidence" value="ECO:0007669"/>
    <property type="project" value="InterPro"/>
</dbReference>
<feature type="domain" description="APS kinase" evidence="2">
    <location>
        <begin position="1"/>
        <end position="147"/>
    </location>
</feature>
<dbReference type="KEGG" id="mmt:Metme_1178"/>
<keyword evidence="1" id="KW-0808">Transferase</keyword>
<dbReference type="PANTHER" id="PTHR42700">
    <property type="entry name" value="SULFATE ADENYLYLTRANSFERASE"/>
    <property type="match status" value="1"/>
</dbReference>
<evidence type="ECO:0000256" key="1">
    <source>
        <dbReference type="ARBA" id="ARBA00022679"/>
    </source>
</evidence>
<dbReference type="InterPro" id="IPR027417">
    <property type="entry name" value="P-loop_NTPase"/>
</dbReference>
<reference evidence="3 4" key="1">
    <citation type="journal article" date="2011" name="J. Bacteriol.">
        <title>Complete Genome Sequence of the Aerobic Marine Methanotroph Methylomonas methanica MC09.</title>
        <authorList>
            <person name="Boden R."/>
            <person name="Cunliffe M."/>
            <person name="Scanlan J."/>
            <person name="Moussard H."/>
            <person name="Kits K.D."/>
            <person name="Klotz M.G."/>
            <person name="Jetten M.S."/>
            <person name="Vuilleumier S."/>
            <person name="Han J."/>
            <person name="Peters L."/>
            <person name="Mikhailova N."/>
            <person name="Teshima H."/>
            <person name="Tapia R."/>
            <person name="Kyrpides N."/>
            <person name="Ivanova N."/>
            <person name="Pagani I."/>
            <person name="Cheng J.F."/>
            <person name="Goodwin L."/>
            <person name="Han C."/>
            <person name="Hauser L."/>
            <person name="Land M.L."/>
            <person name="Lapidus A."/>
            <person name="Lucas S."/>
            <person name="Pitluck S."/>
            <person name="Woyke T."/>
            <person name="Stein L."/>
            <person name="Murrell J.C."/>
        </authorList>
    </citation>
    <scope>NUCLEOTIDE SEQUENCE [LARGE SCALE GENOMIC DNA]</scope>
    <source>
        <strain evidence="3 4">MC09</strain>
    </source>
</reference>
<protein>
    <submittedName>
        <fullName evidence="3">Adenylylsulfate kinase</fullName>
    </submittedName>
</protein>
<dbReference type="SUPFAM" id="SSF52540">
    <property type="entry name" value="P-loop containing nucleoside triphosphate hydrolases"/>
    <property type="match status" value="1"/>
</dbReference>
<dbReference type="Proteomes" id="UP000008888">
    <property type="component" value="Chromosome"/>
</dbReference>
<evidence type="ECO:0000313" key="4">
    <source>
        <dbReference type="Proteomes" id="UP000008888"/>
    </source>
</evidence>
<dbReference type="RefSeq" id="WP_013817871.1">
    <property type="nucleotide sequence ID" value="NC_015572.1"/>
</dbReference>
<dbReference type="HOGENOM" id="CLU_046932_2_3_6"/>
<organism evidence="3 4">
    <name type="scientific">Methylomonas methanica (strain DSM 25384 / MC09)</name>
    <dbReference type="NCBI Taxonomy" id="857087"/>
    <lineage>
        <taxon>Bacteria</taxon>
        <taxon>Pseudomonadati</taxon>
        <taxon>Pseudomonadota</taxon>
        <taxon>Gammaproteobacteria</taxon>
        <taxon>Methylococcales</taxon>
        <taxon>Methylococcaceae</taxon>
        <taxon>Methylomonas</taxon>
    </lineage>
</organism>
<dbReference type="InterPro" id="IPR050512">
    <property type="entry name" value="Sulf_AdTrans/APS_kinase"/>
</dbReference>
<dbReference type="OrthoDB" id="9804504at2"/>
<dbReference type="UniPathway" id="UPA00140">
    <property type="reaction ID" value="UER00205"/>
</dbReference>
<dbReference type="Gene3D" id="3.40.50.300">
    <property type="entry name" value="P-loop containing nucleotide triphosphate hydrolases"/>
    <property type="match status" value="1"/>
</dbReference>
<dbReference type="GO" id="GO:0019379">
    <property type="term" value="P:sulfate assimilation, phosphoadenylyl sulfate reduction by phosphoadenylyl-sulfate reductase (thioredoxin)"/>
    <property type="evidence" value="ECO:0007669"/>
    <property type="project" value="TreeGrafter"/>
</dbReference>
<dbReference type="AlphaFoldDB" id="F9ZWD7"/>
<dbReference type="STRING" id="857087.Metme_1178"/>
<dbReference type="eggNOG" id="COG0529">
    <property type="taxonomic scope" value="Bacteria"/>
</dbReference>
<reference evidence="4" key="3">
    <citation type="submission" date="2011-05" db="EMBL/GenBank/DDBJ databases">
        <title>Complete sequence of Methylomonas methanica MC09.</title>
        <authorList>
            <consortium name="US DOE Joint Genome Institute"/>
            <person name="Lucas S."/>
            <person name="Han J."/>
            <person name="Lapidus A."/>
            <person name="Cheng J.-F."/>
            <person name="Goodwin L."/>
            <person name="Pitluck S."/>
            <person name="Peters L."/>
            <person name="Mikhailova N."/>
            <person name="Teshima H."/>
            <person name="Han C."/>
            <person name="Tapia R."/>
            <person name="Land M."/>
            <person name="Hauser L."/>
            <person name="Kyrpides N."/>
            <person name="Ivanova N."/>
            <person name="Pagani I."/>
            <person name="Stein L."/>
            <person name="Woyke T."/>
        </authorList>
    </citation>
    <scope>NUCLEOTIDE SEQUENCE [LARGE SCALE GENOMIC DNA]</scope>
    <source>
        <strain evidence="4">MC09</strain>
    </source>
</reference>
<dbReference type="GO" id="GO:0004781">
    <property type="term" value="F:sulfate adenylyltransferase (ATP) activity"/>
    <property type="evidence" value="ECO:0007669"/>
    <property type="project" value="TreeGrafter"/>
</dbReference>
<dbReference type="GO" id="GO:0004020">
    <property type="term" value="F:adenylylsulfate kinase activity"/>
    <property type="evidence" value="ECO:0007669"/>
    <property type="project" value="UniProtKB-EC"/>
</dbReference>
<name>F9ZWD7_METMM</name>
<dbReference type="CDD" id="cd02027">
    <property type="entry name" value="APSK"/>
    <property type="match status" value="1"/>
</dbReference>
<dbReference type="NCBIfam" id="NF004041">
    <property type="entry name" value="PRK05541.1"/>
    <property type="match status" value="1"/>
</dbReference>
<sequence length="175" mass="19555">MVIWIVGLSGTGKTTLATHVVEQIRQLNGKVVLLDGDVIRTLFGNDVDHTINGRLKNAERLSVLTKFLADQGIHVVAAVLSIFPEWRRWNRENIPDYSEVYLKASMQTLLRRDIKDLYAKAIKGEILNVVGVDIPFPEPVNPELVIENDIDLVDFQELTARIMNIAAVQKALGNA</sequence>
<dbReference type="PANTHER" id="PTHR42700:SF1">
    <property type="entry name" value="SULFATE ADENYLYLTRANSFERASE"/>
    <property type="match status" value="1"/>
</dbReference>